<sequence>MMQAAALACRFPHTEGQCEGLLMAEPAAKKAKVETKTVEDQWQAVEEKNREELLKELVDAWDYEGSDTLPLEEILPVYMKGVLEPQVRAGIEKFCGSQGINPAKGLDKEVFKKWLNKLPTEQLAALMNTNLAVVKDFRDKSTKEMLDSPASPRNKSKNLRRKVARTKKQLFGSP</sequence>
<reference evidence="2" key="1">
    <citation type="submission" date="2021-02" db="EMBL/GenBank/DDBJ databases">
        <authorList>
            <person name="Dougan E. K."/>
            <person name="Rhodes N."/>
            <person name="Thang M."/>
            <person name="Chan C."/>
        </authorList>
    </citation>
    <scope>NUCLEOTIDE SEQUENCE</scope>
</reference>
<dbReference type="EMBL" id="CAJNDS010001147">
    <property type="protein sequence ID" value="CAE7249501.1"/>
    <property type="molecule type" value="Genomic_DNA"/>
</dbReference>
<comment type="caution">
    <text evidence="2">The sequence shown here is derived from an EMBL/GenBank/DDBJ whole genome shotgun (WGS) entry which is preliminary data.</text>
</comment>
<name>A0A812LNU4_9DINO</name>
<dbReference type="Proteomes" id="UP000604046">
    <property type="component" value="Unassembled WGS sequence"/>
</dbReference>
<feature type="compositionally biased region" description="Basic residues" evidence="1">
    <location>
        <begin position="154"/>
        <end position="168"/>
    </location>
</feature>
<evidence type="ECO:0000256" key="1">
    <source>
        <dbReference type="SAM" id="MobiDB-lite"/>
    </source>
</evidence>
<feature type="region of interest" description="Disordered" evidence="1">
    <location>
        <begin position="142"/>
        <end position="174"/>
    </location>
</feature>
<dbReference type="AlphaFoldDB" id="A0A812LNU4"/>
<accession>A0A812LNU4</accession>
<evidence type="ECO:0000313" key="3">
    <source>
        <dbReference type="Proteomes" id="UP000604046"/>
    </source>
</evidence>
<keyword evidence="3" id="KW-1185">Reference proteome</keyword>
<gene>
    <name evidence="2" type="ORF">SNAT2548_LOCUS12173</name>
</gene>
<evidence type="ECO:0000313" key="2">
    <source>
        <dbReference type="EMBL" id="CAE7249501.1"/>
    </source>
</evidence>
<organism evidence="2 3">
    <name type="scientific">Symbiodinium natans</name>
    <dbReference type="NCBI Taxonomy" id="878477"/>
    <lineage>
        <taxon>Eukaryota</taxon>
        <taxon>Sar</taxon>
        <taxon>Alveolata</taxon>
        <taxon>Dinophyceae</taxon>
        <taxon>Suessiales</taxon>
        <taxon>Symbiodiniaceae</taxon>
        <taxon>Symbiodinium</taxon>
    </lineage>
</organism>
<protein>
    <submittedName>
        <fullName evidence="2">Uncharacterized protein</fullName>
    </submittedName>
</protein>
<proteinExistence type="predicted"/>